<dbReference type="Proteomes" id="UP000499080">
    <property type="component" value="Unassembled WGS sequence"/>
</dbReference>
<evidence type="ECO:0000313" key="3">
    <source>
        <dbReference type="Proteomes" id="UP000499080"/>
    </source>
</evidence>
<keyword evidence="3" id="KW-1185">Reference proteome</keyword>
<sequence>MKIGVDRGRGWNSNIVGFPFIPFGHKSEIRFFEAGDKPPVCGGGGKCVGVRLEKSGRGREGAISKKRISPVWGRGSKQELVRFGTFMNNPPMDRLEGVENRPFVGPNRVEQPYGECPA</sequence>
<dbReference type="AlphaFoldDB" id="A0A4Y2FXR0"/>
<organism evidence="2 3">
    <name type="scientific">Araneus ventricosus</name>
    <name type="common">Orbweaver spider</name>
    <name type="synonym">Epeira ventricosa</name>
    <dbReference type="NCBI Taxonomy" id="182803"/>
    <lineage>
        <taxon>Eukaryota</taxon>
        <taxon>Metazoa</taxon>
        <taxon>Ecdysozoa</taxon>
        <taxon>Arthropoda</taxon>
        <taxon>Chelicerata</taxon>
        <taxon>Arachnida</taxon>
        <taxon>Araneae</taxon>
        <taxon>Araneomorphae</taxon>
        <taxon>Entelegynae</taxon>
        <taxon>Araneoidea</taxon>
        <taxon>Araneidae</taxon>
        <taxon>Araneus</taxon>
    </lineage>
</organism>
<dbReference type="EMBL" id="BGPR01001124">
    <property type="protein sequence ID" value="GBM46123.1"/>
    <property type="molecule type" value="Genomic_DNA"/>
</dbReference>
<comment type="caution">
    <text evidence="2">The sequence shown here is derived from an EMBL/GenBank/DDBJ whole genome shotgun (WGS) entry which is preliminary data.</text>
</comment>
<name>A0A4Y2FXR0_ARAVE</name>
<reference evidence="2 3" key="1">
    <citation type="journal article" date="2019" name="Sci. Rep.">
        <title>Orb-weaving spider Araneus ventricosus genome elucidates the spidroin gene catalogue.</title>
        <authorList>
            <person name="Kono N."/>
            <person name="Nakamura H."/>
            <person name="Ohtoshi R."/>
            <person name="Moran D.A.P."/>
            <person name="Shinohara A."/>
            <person name="Yoshida Y."/>
            <person name="Fujiwara M."/>
            <person name="Mori M."/>
            <person name="Tomita M."/>
            <person name="Arakawa K."/>
        </authorList>
    </citation>
    <scope>NUCLEOTIDE SEQUENCE [LARGE SCALE GENOMIC DNA]</scope>
</reference>
<evidence type="ECO:0000313" key="2">
    <source>
        <dbReference type="EMBL" id="GBM46123.1"/>
    </source>
</evidence>
<protein>
    <submittedName>
        <fullName evidence="2">Uncharacterized protein</fullName>
    </submittedName>
</protein>
<gene>
    <name evidence="2" type="ORF">AVEN_139332_1</name>
</gene>
<proteinExistence type="predicted"/>
<evidence type="ECO:0000256" key="1">
    <source>
        <dbReference type="SAM" id="MobiDB-lite"/>
    </source>
</evidence>
<feature type="region of interest" description="Disordered" evidence="1">
    <location>
        <begin position="97"/>
        <end position="118"/>
    </location>
</feature>
<accession>A0A4Y2FXR0</accession>